<protein>
    <submittedName>
        <fullName evidence="8">AraC family transcriptional regulator</fullName>
    </submittedName>
</protein>
<dbReference type="InterPro" id="IPR018060">
    <property type="entry name" value="HTH_AraC"/>
</dbReference>
<dbReference type="PANTHER" id="PTHR46796">
    <property type="entry name" value="HTH-TYPE TRANSCRIPTIONAL ACTIVATOR RHAS-RELATED"/>
    <property type="match status" value="1"/>
</dbReference>
<evidence type="ECO:0000313" key="9">
    <source>
        <dbReference type="Proteomes" id="UP000190965"/>
    </source>
</evidence>
<dbReference type="PRINTS" id="PR00032">
    <property type="entry name" value="HTHARAC"/>
</dbReference>
<dbReference type="Pfam" id="PF12833">
    <property type="entry name" value="HTH_18"/>
    <property type="match status" value="1"/>
</dbReference>
<dbReference type="SUPFAM" id="SSF46689">
    <property type="entry name" value="Homeodomain-like"/>
    <property type="match status" value="1"/>
</dbReference>
<dbReference type="Gene3D" id="1.10.10.60">
    <property type="entry name" value="Homeodomain-like"/>
    <property type="match status" value="1"/>
</dbReference>
<dbReference type="SMART" id="SM00342">
    <property type="entry name" value="HTH_ARAC"/>
    <property type="match status" value="1"/>
</dbReference>
<accession>A0A1T2Y2R2</accession>
<dbReference type="GO" id="GO:0003700">
    <property type="term" value="F:DNA-binding transcription factor activity"/>
    <property type="evidence" value="ECO:0007669"/>
    <property type="project" value="InterPro"/>
</dbReference>
<dbReference type="GO" id="GO:0043565">
    <property type="term" value="F:sequence-specific DNA binding"/>
    <property type="evidence" value="ECO:0007669"/>
    <property type="project" value="InterPro"/>
</dbReference>
<dbReference type="InterPro" id="IPR020449">
    <property type="entry name" value="Tscrpt_reg_AraC-type_HTH"/>
</dbReference>
<gene>
    <name evidence="8" type="ORF">BFW87_26775</name>
</gene>
<dbReference type="PANTHER" id="PTHR46796:SF6">
    <property type="entry name" value="ARAC SUBFAMILY"/>
    <property type="match status" value="1"/>
</dbReference>
<evidence type="ECO:0000256" key="1">
    <source>
        <dbReference type="ARBA" id="ARBA00004496"/>
    </source>
</evidence>
<comment type="function">
    <text evidence="6">Regulatory protein of the TOL plasmid xyl operons. XylS activates the xylXYZLTEGFJQKIH operon required for the degradation of toluene, m-xylene and p-xylene.</text>
</comment>
<dbReference type="EMBL" id="MSDF01000052">
    <property type="protein sequence ID" value="OPA86344.1"/>
    <property type="molecule type" value="Genomic_DNA"/>
</dbReference>
<feature type="domain" description="HTH araC/xylS-type" evidence="7">
    <location>
        <begin position="221"/>
        <end position="321"/>
    </location>
</feature>
<dbReference type="InterPro" id="IPR009057">
    <property type="entry name" value="Homeodomain-like_sf"/>
</dbReference>
<dbReference type="PROSITE" id="PS01124">
    <property type="entry name" value="HTH_ARAC_FAMILY_2"/>
    <property type="match status" value="1"/>
</dbReference>
<keyword evidence="3" id="KW-0238">DNA-binding</keyword>
<keyword evidence="4" id="KW-0010">Activator</keyword>
<proteinExistence type="predicted"/>
<evidence type="ECO:0000256" key="5">
    <source>
        <dbReference type="ARBA" id="ARBA00023163"/>
    </source>
</evidence>
<dbReference type="InterPro" id="IPR050204">
    <property type="entry name" value="AraC_XylS_family_regulators"/>
</dbReference>
<keyword evidence="5" id="KW-0804">Transcription</keyword>
<sequence length="349" mass="38749">MEPLVENPLFTFTTQPYPPRQRFEVWREEVNALFDITISEPESSAFSYRLSTGYLGSLLMGCGTWDGAGEPVQYKVKRSTQMIRRDGLDHYYLCLGLSHSINGSAGRTALAAGNSQVYILDLARELDCLITAGDTVILTIPRDLLAPALAHKDVHGQVLQGGLSELLADYLRALKHRLPTLAPAEIPHAQQATLAMVSAALAPTLANLQNAGQEIDHTLFNRARHIIEQHLRNPELSPVFLCKHLGISRAQLYRLFSHESGVAAYIQQRRLNRARLIIQNDNGTRHRVSGLAFQLGFKSDAHFSRSFKQAFGYSPRDARDLNTTAQAAGRESRHTGFSLRNILGQMKPG</sequence>
<dbReference type="OrthoDB" id="9816461at2"/>
<dbReference type="GO" id="GO:0009893">
    <property type="term" value="P:positive regulation of metabolic process"/>
    <property type="evidence" value="ECO:0007669"/>
    <property type="project" value="UniProtKB-ARBA"/>
</dbReference>
<name>A0A1T2Y2R2_PSEFL</name>
<evidence type="ECO:0000313" key="8">
    <source>
        <dbReference type="EMBL" id="OPA86344.1"/>
    </source>
</evidence>
<dbReference type="AlphaFoldDB" id="A0A1T2Y2R2"/>
<dbReference type="GO" id="GO:0005737">
    <property type="term" value="C:cytoplasm"/>
    <property type="evidence" value="ECO:0007669"/>
    <property type="project" value="UniProtKB-SubCell"/>
</dbReference>
<comment type="caution">
    <text evidence="8">The sequence shown here is derived from an EMBL/GenBank/DDBJ whole genome shotgun (WGS) entry which is preliminary data.</text>
</comment>
<evidence type="ECO:0000256" key="6">
    <source>
        <dbReference type="ARBA" id="ARBA00037345"/>
    </source>
</evidence>
<dbReference type="PROSITE" id="PS00041">
    <property type="entry name" value="HTH_ARAC_FAMILY_1"/>
    <property type="match status" value="1"/>
</dbReference>
<dbReference type="Proteomes" id="UP000190965">
    <property type="component" value="Unassembled WGS sequence"/>
</dbReference>
<evidence type="ECO:0000256" key="3">
    <source>
        <dbReference type="ARBA" id="ARBA00023125"/>
    </source>
</evidence>
<reference evidence="8 9" key="1">
    <citation type="submission" date="2016-12" db="EMBL/GenBank/DDBJ databases">
        <title>Draft genome sequences of seven strains of Pseudomonas fluorescens that produce 4-formylaminooxyvinylglycine.</title>
        <authorList>
            <person name="Okrent R.A."/>
            <person name="Manning V.A."/>
            <person name="Trippe K.M."/>
        </authorList>
    </citation>
    <scope>NUCLEOTIDE SEQUENCE [LARGE SCALE GENOMIC DNA]</scope>
    <source>
        <strain evidence="8 9">P5A</strain>
    </source>
</reference>
<evidence type="ECO:0000256" key="4">
    <source>
        <dbReference type="ARBA" id="ARBA00023159"/>
    </source>
</evidence>
<organism evidence="8 9">
    <name type="scientific">Pseudomonas fluorescens</name>
    <dbReference type="NCBI Taxonomy" id="294"/>
    <lineage>
        <taxon>Bacteria</taxon>
        <taxon>Pseudomonadati</taxon>
        <taxon>Pseudomonadota</taxon>
        <taxon>Gammaproteobacteria</taxon>
        <taxon>Pseudomonadales</taxon>
        <taxon>Pseudomonadaceae</taxon>
        <taxon>Pseudomonas</taxon>
    </lineage>
</organism>
<dbReference type="InterPro" id="IPR018062">
    <property type="entry name" value="HTH_AraC-typ_CS"/>
</dbReference>
<evidence type="ECO:0000259" key="7">
    <source>
        <dbReference type="PROSITE" id="PS01124"/>
    </source>
</evidence>
<comment type="subcellular location">
    <subcellularLocation>
        <location evidence="1">Cytoplasm</location>
    </subcellularLocation>
</comment>
<evidence type="ECO:0000256" key="2">
    <source>
        <dbReference type="ARBA" id="ARBA00023015"/>
    </source>
</evidence>
<keyword evidence="2" id="KW-0805">Transcription regulation</keyword>